<dbReference type="Proteomes" id="UP000433406">
    <property type="component" value="Unassembled WGS sequence"/>
</dbReference>
<comment type="caution">
    <text evidence="1">The sequence shown here is derived from an EMBL/GenBank/DDBJ whole genome shotgun (WGS) entry which is preliminary data.</text>
</comment>
<reference evidence="1 2" key="1">
    <citation type="submission" date="2019-10" db="EMBL/GenBank/DDBJ databases">
        <title>Nocardioides novel species isolated from the excrement of Marmot.</title>
        <authorList>
            <person name="Zhang G."/>
        </authorList>
    </citation>
    <scope>NUCLEOTIDE SEQUENCE [LARGE SCALE GENOMIC DNA]</scope>
    <source>
        <strain evidence="2">zg-579</strain>
    </source>
</reference>
<accession>A0A6I3JEI9</accession>
<dbReference type="InterPro" id="IPR024747">
    <property type="entry name" value="Pyridox_Oxase-rel"/>
</dbReference>
<organism evidence="1 2">
    <name type="scientific">Nocardioides marmotae</name>
    <dbReference type="NCBI Taxonomy" id="2663857"/>
    <lineage>
        <taxon>Bacteria</taxon>
        <taxon>Bacillati</taxon>
        <taxon>Actinomycetota</taxon>
        <taxon>Actinomycetes</taxon>
        <taxon>Propionibacteriales</taxon>
        <taxon>Nocardioidaceae</taxon>
        <taxon>Nocardioides</taxon>
    </lineage>
</organism>
<proteinExistence type="predicted"/>
<evidence type="ECO:0000313" key="1">
    <source>
        <dbReference type="EMBL" id="MTB96532.1"/>
    </source>
</evidence>
<keyword evidence="2" id="KW-1185">Reference proteome</keyword>
<dbReference type="InterPro" id="IPR012349">
    <property type="entry name" value="Split_barrel_FMN-bd"/>
</dbReference>
<dbReference type="Pfam" id="PF12900">
    <property type="entry name" value="Pyridox_ox_2"/>
    <property type="match status" value="1"/>
</dbReference>
<dbReference type="EMBL" id="WLCI01000016">
    <property type="protein sequence ID" value="MTB96532.1"/>
    <property type="molecule type" value="Genomic_DNA"/>
</dbReference>
<gene>
    <name evidence="1" type="ORF">GGQ22_15765</name>
</gene>
<dbReference type="AlphaFoldDB" id="A0A6I3JEI9"/>
<protein>
    <submittedName>
        <fullName evidence="1">Uncharacterized protein</fullName>
    </submittedName>
</protein>
<dbReference type="SUPFAM" id="SSF50475">
    <property type="entry name" value="FMN-binding split barrel"/>
    <property type="match status" value="1"/>
</dbReference>
<sequence>MTLGGAGPPREDRGPRAGGPSPVVAFGGPSHAGGRPPPGGYAAGGPRRGAPAVSPDETSGTETGSGAVVERLSLEDCWDVLEPESFGRLAYRLVDEVHVVPIDYAADGHRIHLRTGAGNKLLAAALESDVALEIDWRGTGAAWSVVVRGRLRRLEPGESPSPAPPVRPWLEGVDHEVVELVAVDVAGRRFTWDAEADRSTGA</sequence>
<evidence type="ECO:0000313" key="2">
    <source>
        <dbReference type="Proteomes" id="UP000433406"/>
    </source>
</evidence>
<name>A0A6I3JEI9_9ACTN</name>
<dbReference type="Gene3D" id="2.30.110.10">
    <property type="entry name" value="Electron Transport, Fmn-binding Protein, Chain A"/>
    <property type="match status" value="1"/>
</dbReference>